<evidence type="ECO:0000256" key="8">
    <source>
        <dbReference type="ARBA" id="ARBA00023244"/>
    </source>
</evidence>
<evidence type="ECO:0000256" key="7">
    <source>
        <dbReference type="ARBA" id="ARBA00023239"/>
    </source>
</evidence>
<dbReference type="PROSITE" id="PS00169">
    <property type="entry name" value="D_ALA_DEHYDRATASE"/>
    <property type="match status" value="1"/>
</dbReference>
<accession>A0ABX4DK93</accession>
<organism evidence="14 15">
    <name type="scientific">Geobacillus uzenensis</name>
    <dbReference type="NCBI Taxonomy" id="129339"/>
    <lineage>
        <taxon>Bacteria</taxon>
        <taxon>Bacillati</taxon>
        <taxon>Bacillota</taxon>
        <taxon>Bacilli</taxon>
        <taxon>Bacillales</taxon>
        <taxon>Anoxybacillaceae</taxon>
        <taxon>Geobacillus</taxon>
    </lineage>
</organism>
<dbReference type="InterPro" id="IPR030656">
    <property type="entry name" value="ALAD_AS"/>
</dbReference>
<evidence type="ECO:0000313" key="14">
    <source>
        <dbReference type="EMBL" id="OXB90816.1"/>
    </source>
</evidence>
<feature type="domain" description="Tetrapyrrole biosynthesis uroporphyrinogen III synthase" evidence="13">
    <location>
        <begin position="23"/>
        <end position="244"/>
    </location>
</feature>
<dbReference type="NCBIfam" id="NF006762">
    <property type="entry name" value="PRK09283.1"/>
    <property type="match status" value="1"/>
</dbReference>
<dbReference type="Proteomes" id="UP000198364">
    <property type="component" value="Unassembled WGS sequence"/>
</dbReference>
<dbReference type="PRINTS" id="PR00144">
    <property type="entry name" value="DALDHYDRTASE"/>
</dbReference>
<dbReference type="Pfam" id="PF02602">
    <property type="entry name" value="HEM4"/>
    <property type="match status" value="1"/>
</dbReference>
<keyword evidence="7 11" id="KW-0456">Lyase</keyword>
<evidence type="ECO:0000259" key="13">
    <source>
        <dbReference type="Pfam" id="PF02602"/>
    </source>
</evidence>
<evidence type="ECO:0000256" key="2">
    <source>
        <dbReference type="ARBA" id="ARBA00008055"/>
    </source>
</evidence>
<gene>
    <name evidence="14" type="ORF">B9L21_02780</name>
</gene>
<dbReference type="PANTHER" id="PTHR11458:SF0">
    <property type="entry name" value="DELTA-AMINOLEVULINIC ACID DEHYDRATASE"/>
    <property type="match status" value="1"/>
</dbReference>
<dbReference type="CDD" id="cd00384">
    <property type="entry name" value="ALAD_PBGS"/>
    <property type="match status" value="1"/>
</dbReference>
<dbReference type="SUPFAM" id="SSF69618">
    <property type="entry name" value="HemD-like"/>
    <property type="match status" value="1"/>
</dbReference>
<dbReference type="EC" id="4.2.1.24" evidence="4 11"/>
<evidence type="ECO:0000256" key="11">
    <source>
        <dbReference type="RuleBase" id="RU000515"/>
    </source>
</evidence>
<keyword evidence="8 11" id="KW-0627">Porphyrin biosynthesis</keyword>
<evidence type="ECO:0000256" key="6">
    <source>
        <dbReference type="ARBA" id="ARBA00023133"/>
    </source>
</evidence>
<comment type="pathway">
    <text evidence="1">Porphyrin-containing compound metabolism; protoporphyrin-IX biosynthesis; coproporphyrinogen-III from 5-aminolevulinate: step 1/4.</text>
</comment>
<reference evidence="14 15" key="1">
    <citation type="submission" date="2017-05" db="EMBL/GenBank/DDBJ databases">
        <title>The genome sequence of Geobacillus uzenensis BGSC 92A1.</title>
        <authorList>
            <person name="Ramaloko W.T."/>
            <person name="Koen N."/>
            <person name="Polliack S."/>
            <person name="Aliyu H."/>
            <person name="Lebre P."/>
            <person name="Mohr T."/>
            <person name="Oswald F."/>
            <person name="Zwick M."/>
            <person name="Neumann A."/>
            <person name="Syldatk C."/>
            <person name="Cowan D."/>
            <person name="De Maayer P."/>
        </authorList>
    </citation>
    <scope>NUCLEOTIDE SEQUENCE [LARGE SCALE GENOMIC DNA]</scope>
    <source>
        <strain evidence="14 15">BGSC 92A1</strain>
    </source>
</reference>
<dbReference type="EMBL" id="NEWL01000002">
    <property type="protein sequence ID" value="OXB90816.1"/>
    <property type="molecule type" value="Genomic_DNA"/>
</dbReference>
<dbReference type="InterPro" id="IPR001731">
    <property type="entry name" value="ALAD"/>
</dbReference>
<comment type="function">
    <text evidence="9">Catalyzes an early step in the biosynthesis of tetrapyrroles. Binds two molecules of 5-aminolevulinate per subunit, each at a distinct site, and catalyzes their condensation to form porphobilinogen.</text>
</comment>
<dbReference type="InterPro" id="IPR036108">
    <property type="entry name" value="4pyrrol_syn_uPrphyn_synt_sf"/>
</dbReference>
<evidence type="ECO:0000313" key="15">
    <source>
        <dbReference type="Proteomes" id="UP000198364"/>
    </source>
</evidence>
<dbReference type="Gene3D" id="3.20.20.70">
    <property type="entry name" value="Aldolase class I"/>
    <property type="match status" value="1"/>
</dbReference>
<evidence type="ECO:0000256" key="4">
    <source>
        <dbReference type="ARBA" id="ARBA00012053"/>
    </source>
</evidence>
<comment type="subunit">
    <text evidence="3 11">Homooctamer.</text>
</comment>
<dbReference type="SMART" id="SM01004">
    <property type="entry name" value="ALAD"/>
    <property type="match status" value="1"/>
</dbReference>
<protein>
    <recommendedName>
        <fullName evidence="5 11">Delta-aminolevulinic acid dehydratase</fullName>
        <ecNumber evidence="4 11">4.2.1.24</ecNumber>
    </recommendedName>
</protein>
<evidence type="ECO:0000256" key="10">
    <source>
        <dbReference type="ARBA" id="ARBA00047651"/>
    </source>
</evidence>
<dbReference type="Pfam" id="PF00490">
    <property type="entry name" value="ALAD"/>
    <property type="match status" value="1"/>
</dbReference>
<dbReference type="CDD" id="cd06578">
    <property type="entry name" value="HemD"/>
    <property type="match status" value="1"/>
</dbReference>
<evidence type="ECO:0000256" key="9">
    <source>
        <dbReference type="ARBA" id="ARBA00025628"/>
    </source>
</evidence>
<comment type="catalytic activity">
    <reaction evidence="10 11">
        <text>2 5-aminolevulinate = porphobilinogen + 2 H2O + H(+)</text>
        <dbReference type="Rhea" id="RHEA:24064"/>
        <dbReference type="ChEBI" id="CHEBI:15377"/>
        <dbReference type="ChEBI" id="CHEBI:15378"/>
        <dbReference type="ChEBI" id="CHEBI:58126"/>
        <dbReference type="ChEBI" id="CHEBI:356416"/>
        <dbReference type="EC" id="4.2.1.24"/>
    </reaction>
</comment>
<evidence type="ECO:0000256" key="5">
    <source>
        <dbReference type="ARBA" id="ARBA00020771"/>
    </source>
</evidence>
<dbReference type="SUPFAM" id="SSF51569">
    <property type="entry name" value="Aldolase"/>
    <property type="match status" value="1"/>
</dbReference>
<dbReference type="Gene3D" id="3.40.50.10090">
    <property type="match status" value="2"/>
</dbReference>
<evidence type="ECO:0000256" key="3">
    <source>
        <dbReference type="ARBA" id="ARBA00011823"/>
    </source>
</evidence>
<keyword evidence="15" id="KW-1185">Reference proteome</keyword>
<dbReference type="InterPro" id="IPR003754">
    <property type="entry name" value="4pyrrol_synth_uPrphyn_synth"/>
</dbReference>
<proteinExistence type="inferred from homology"/>
<keyword evidence="6" id="KW-0350">Heme biosynthesis</keyword>
<comment type="caution">
    <text evidence="14">The sequence shown here is derived from an EMBL/GenBank/DDBJ whole genome shotgun (WGS) entry which is preliminary data.</text>
</comment>
<sequence>MANRALAGKTVLVTRDKKQAASFSAKLRAVGAVPIEIPLITIRPAAAPEAIAALAERLGEYRWLVLTSVNAVRFFFPHVSLPRPLPNVAVVGRKTAAALADYGVSPALVPDDFTAERLAAMLAPRVKQGERVLFVKGDLASPTLPEALRKVGAAVDEFTVYQTVPDLSRREPLLALLRERKLDAVTLMSPSAVHSLARLLGGEAVALLSGVAVACIGPVTKKAAEQEGITVHICPTDYTTDGIMKAMEQYFSMEGRSMPLSFDRHRRLRQTAAIRAMVRETHLRVDDLIYPLFVVEGSGIRREVPSMPGVYHLSLDRLTEEIDEIAGLGIRAVMVFGVPDEKDEVGSQAYCETGIVQRAIRQIKAQRPEMVVIADTCLCEYTSHGHCGVVENEQVLNDPSLELLAKTAVSQAQAGADIIAPSNMMDGFVAAIRHGLDEAGFENVPIMSYAIKYASAFYGPFRDAADSAPQFGDRKTYQMDPANRLEAFREAESDIKEGADFLMVKPALAYMDIIRDIKNRFPLPLVAYNVSGEYSMVKAAAQNGWIDEKTVVMEMLTGMKRAGADLIITYFAKDAAHWMAD</sequence>
<evidence type="ECO:0000256" key="1">
    <source>
        <dbReference type="ARBA" id="ARBA00004694"/>
    </source>
</evidence>
<evidence type="ECO:0000256" key="12">
    <source>
        <dbReference type="RuleBase" id="RU004161"/>
    </source>
</evidence>
<dbReference type="PANTHER" id="PTHR11458">
    <property type="entry name" value="DELTA-AMINOLEVULINIC ACID DEHYDRATASE"/>
    <property type="match status" value="1"/>
</dbReference>
<name>A0ABX4DK93_9BACL</name>
<comment type="similarity">
    <text evidence="2 12">Belongs to the ALAD family.</text>
</comment>
<dbReference type="InterPro" id="IPR013785">
    <property type="entry name" value="Aldolase_TIM"/>
</dbReference>